<reference evidence="1 2" key="2">
    <citation type="submission" date="2016-08" db="EMBL/GenBank/DDBJ databases">
        <title>Pervasive Adenine N6-methylation of Active Genes in Fungi.</title>
        <authorList>
            <consortium name="DOE Joint Genome Institute"/>
            <person name="Mondo S.J."/>
            <person name="Dannebaum R.O."/>
            <person name="Kuo R.C."/>
            <person name="Labutti K."/>
            <person name="Haridas S."/>
            <person name="Kuo A."/>
            <person name="Salamov A."/>
            <person name="Ahrendt S.R."/>
            <person name="Lipzen A."/>
            <person name="Sullivan W."/>
            <person name="Andreopoulos W.B."/>
            <person name="Clum A."/>
            <person name="Lindquist E."/>
            <person name="Daum C."/>
            <person name="Ramamoorthy G.K."/>
            <person name="Gryganskyi A."/>
            <person name="Culley D."/>
            <person name="Magnuson J.K."/>
            <person name="James T.Y."/>
            <person name="O'Malley M.A."/>
            <person name="Stajich J.E."/>
            <person name="Spatafora J.W."/>
            <person name="Visel A."/>
            <person name="Grigoriev I.V."/>
        </authorList>
    </citation>
    <scope>NUCLEOTIDE SEQUENCE [LARGE SCALE GENOMIC DNA]</scope>
    <source>
        <strain evidence="2">finn</strain>
    </source>
</reference>
<accession>A0A1Y1VFX0</accession>
<keyword evidence="2" id="KW-1185">Reference proteome</keyword>
<protein>
    <submittedName>
        <fullName evidence="1">Uncharacterized protein</fullName>
    </submittedName>
</protein>
<name>A0A1Y1VFX0_9FUNG</name>
<dbReference type="Proteomes" id="UP000193719">
    <property type="component" value="Unassembled WGS sequence"/>
</dbReference>
<evidence type="ECO:0000313" key="1">
    <source>
        <dbReference type="EMBL" id="ORX53851.1"/>
    </source>
</evidence>
<organism evidence="1 2">
    <name type="scientific">Piromyces finnis</name>
    <dbReference type="NCBI Taxonomy" id="1754191"/>
    <lineage>
        <taxon>Eukaryota</taxon>
        <taxon>Fungi</taxon>
        <taxon>Fungi incertae sedis</taxon>
        <taxon>Chytridiomycota</taxon>
        <taxon>Chytridiomycota incertae sedis</taxon>
        <taxon>Neocallimastigomycetes</taxon>
        <taxon>Neocallimastigales</taxon>
        <taxon>Neocallimastigaceae</taxon>
        <taxon>Piromyces</taxon>
    </lineage>
</organism>
<evidence type="ECO:0000313" key="2">
    <source>
        <dbReference type="Proteomes" id="UP000193719"/>
    </source>
</evidence>
<comment type="caution">
    <text evidence="1">The sequence shown here is derived from an EMBL/GenBank/DDBJ whole genome shotgun (WGS) entry which is preliminary data.</text>
</comment>
<proteinExistence type="predicted"/>
<gene>
    <name evidence="1" type="ORF">BCR36DRAFT_368868</name>
</gene>
<reference evidence="1 2" key="1">
    <citation type="submission" date="2016-08" db="EMBL/GenBank/DDBJ databases">
        <title>Genomes of anaerobic fungi encode conserved fungal cellulosomes for biomass hydrolysis.</title>
        <authorList>
            <consortium name="DOE Joint Genome Institute"/>
            <person name="Haitjema C.H."/>
            <person name="Gilmore S.P."/>
            <person name="Henske J.K."/>
            <person name="Solomon K.V."/>
            <person name="De Groot R."/>
            <person name="Kuo A."/>
            <person name="Mondo S.J."/>
            <person name="Salamov A.A."/>
            <person name="Labutti K."/>
            <person name="Zhao Z."/>
            <person name="Chiniquy J."/>
            <person name="Barry K."/>
            <person name="Brewer H.M."/>
            <person name="Purvine S.O."/>
            <person name="Wright A.T."/>
            <person name="Boxma B."/>
            <person name="Van Alen T."/>
            <person name="Hackstein J.H."/>
            <person name="Baker S.E."/>
            <person name="Grigoriev I.V."/>
            <person name="O'Malley M.A."/>
        </authorList>
    </citation>
    <scope>NUCLEOTIDE SEQUENCE [LARGE SCALE GENOMIC DNA]</scope>
    <source>
        <strain evidence="2">finn</strain>
    </source>
</reference>
<sequence>MATFSNELVFGELLGFLCTKYYENKSNRLNNKFALDKLILDKKFEIVDNDVTLSPDPEIKSNFEGETFYKDLAIKCLTSAFVFHYEESIENSNYKKNLKPFLEINDCLDEHVRIKSILGYMVKVLTDEDVDTGNKYNHINKIIKFIIMSGVNTRKGNQYYVDFDIENGFNVDLDANMSNLSLNLFNKLIKNINVVFFNMFLNN</sequence>
<dbReference type="AlphaFoldDB" id="A0A1Y1VFX0"/>
<dbReference type="EMBL" id="MCFH01000012">
    <property type="protein sequence ID" value="ORX53851.1"/>
    <property type="molecule type" value="Genomic_DNA"/>
</dbReference>